<reference evidence="1" key="1">
    <citation type="submission" date="2023-05" db="EMBL/GenBank/DDBJ databases">
        <title>Genome and transcriptome analyses reveal genes involved in the formation of fine ridges on petal epidermal cells in Hibiscus trionum.</title>
        <authorList>
            <person name="Koshimizu S."/>
            <person name="Masuda S."/>
            <person name="Ishii T."/>
            <person name="Shirasu K."/>
            <person name="Hoshino A."/>
            <person name="Arita M."/>
        </authorList>
    </citation>
    <scope>NUCLEOTIDE SEQUENCE</scope>
    <source>
        <strain evidence="1">Hamamatsu line</strain>
    </source>
</reference>
<accession>A0A9W7LN74</accession>
<dbReference type="Proteomes" id="UP001165190">
    <property type="component" value="Unassembled WGS sequence"/>
</dbReference>
<gene>
    <name evidence="1" type="ORF">HRI_000757000</name>
</gene>
<comment type="caution">
    <text evidence="1">The sequence shown here is derived from an EMBL/GenBank/DDBJ whole genome shotgun (WGS) entry which is preliminary data.</text>
</comment>
<evidence type="ECO:0000313" key="1">
    <source>
        <dbReference type="EMBL" id="GMI70877.1"/>
    </source>
</evidence>
<name>A0A9W7LN74_HIBTR</name>
<dbReference type="AlphaFoldDB" id="A0A9W7LN74"/>
<sequence>MTCNPNLLSHFTTHSSINHVTLADGSTSSIISFGTSYPTPSLTLSSVLSLLHLSFNMMSDLLTKNIIGKGHESNGLYILDTHAPEPVACTGIVNPFEEHCRLGHLSLPSLKKLSPQFSILKS</sequence>
<proteinExistence type="predicted"/>
<keyword evidence="2" id="KW-1185">Reference proteome</keyword>
<evidence type="ECO:0008006" key="3">
    <source>
        <dbReference type="Google" id="ProtNLM"/>
    </source>
</evidence>
<dbReference type="OrthoDB" id="413361at2759"/>
<organism evidence="1 2">
    <name type="scientific">Hibiscus trionum</name>
    <name type="common">Flower of an hour</name>
    <dbReference type="NCBI Taxonomy" id="183268"/>
    <lineage>
        <taxon>Eukaryota</taxon>
        <taxon>Viridiplantae</taxon>
        <taxon>Streptophyta</taxon>
        <taxon>Embryophyta</taxon>
        <taxon>Tracheophyta</taxon>
        <taxon>Spermatophyta</taxon>
        <taxon>Magnoliopsida</taxon>
        <taxon>eudicotyledons</taxon>
        <taxon>Gunneridae</taxon>
        <taxon>Pentapetalae</taxon>
        <taxon>rosids</taxon>
        <taxon>malvids</taxon>
        <taxon>Malvales</taxon>
        <taxon>Malvaceae</taxon>
        <taxon>Malvoideae</taxon>
        <taxon>Hibiscus</taxon>
    </lineage>
</organism>
<protein>
    <recommendedName>
        <fullName evidence="3">GAG-pre-integrase domain-containing protein</fullName>
    </recommendedName>
</protein>
<dbReference type="EMBL" id="BSYR01000010">
    <property type="protein sequence ID" value="GMI70877.1"/>
    <property type="molecule type" value="Genomic_DNA"/>
</dbReference>
<evidence type="ECO:0000313" key="2">
    <source>
        <dbReference type="Proteomes" id="UP001165190"/>
    </source>
</evidence>